<accession>A0ABV3Z6U7</accession>
<dbReference type="RefSeq" id="WP_369313758.1">
    <property type="nucleotide sequence ID" value="NZ_JBEHZE010000001.1"/>
</dbReference>
<proteinExistence type="predicted"/>
<dbReference type="InterPro" id="IPR009057">
    <property type="entry name" value="Homeodomain-like_sf"/>
</dbReference>
<organism evidence="5 6">
    <name type="scientific">Hyphococcus lacteus</name>
    <dbReference type="NCBI Taxonomy" id="3143536"/>
    <lineage>
        <taxon>Bacteria</taxon>
        <taxon>Pseudomonadati</taxon>
        <taxon>Pseudomonadota</taxon>
        <taxon>Alphaproteobacteria</taxon>
        <taxon>Parvularculales</taxon>
        <taxon>Parvularculaceae</taxon>
        <taxon>Hyphococcus</taxon>
    </lineage>
</organism>
<evidence type="ECO:0000256" key="1">
    <source>
        <dbReference type="ARBA" id="ARBA00023015"/>
    </source>
</evidence>
<dbReference type="InterPro" id="IPR018060">
    <property type="entry name" value="HTH_AraC"/>
</dbReference>
<evidence type="ECO:0000313" key="6">
    <source>
        <dbReference type="Proteomes" id="UP001560685"/>
    </source>
</evidence>
<keyword evidence="6" id="KW-1185">Reference proteome</keyword>
<feature type="domain" description="HTH araC/xylS-type" evidence="4">
    <location>
        <begin position="217"/>
        <end position="318"/>
    </location>
</feature>
<dbReference type="PANTHER" id="PTHR43280:SF31">
    <property type="entry name" value="TRANSCRIPTIONAL REGULATORY PROTEIN"/>
    <property type="match status" value="1"/>
</dbReference>
<dbReference type="SUPFAM" id="SSF46689">
    <property type="entry name" value="Homeodomain-like"/>
    <property type="match status" value="1"/>
</dbReference>
<evidence type="ECO:0000256" key="2">
    <source>
        <dbReference type="ARBA" id="ARBA00023125"/>
    </source>
</evidence>
<dbReference type="SMART" id="SM00342">
    <property type="entry name" value="HTH_ARAC"/>
    <property type="match status" value="1"/>
</dbReference>
<name>A0ABV3Z6U7_9PROT</name>
<dbReference type="PANTHER" id="PTHR43280">
    <property type="entry name" value="ARAC-FAMILY TRANSCRIPTIONAL REGULATOR"/>
    <property type="match status" value="1"/>
</dbReference>
<comment type="caution">
    <text evidence="5">The sequence shown here is derived from an EMBL/GenBank/DDBJ whole genome shotgun (WGS) entry which is preliminary data.</text>
</comment>
<sequence length="330" mass="36985">MTGDSQKAWQFSTNSVPEEKRANAWRQMMTRLSLPVGELADDTKFNGEITCIVSPMGIRFAVVEADAQKISGQYPEQPSELWVSVLLAGEAHLQFREKKVDLRVGDMIYGATGKADASLIFETRFKQIFISAPSAILNERIVTPMSRRLGYIPAETGIRRIFSRMLMSVADEINGIEADQLRSFDQSFMEYLIACTIGDGEVSIAGDRDNSQTDNLYKICQTIELLLGDPELTLANVAEAHGVSNRYVQETFSQNGRTFSDYVKRRRLERCRSDLISPLFAQLSVAEICYRWGFSAPAHFSRIFRMMYGVPPSEYRRLGSLGRVGASDAA</sequence>
<dbReference type="Pfam" id="PF12833">
    <property type="entry name" value="HTH_18"/>
    <property type="match status" value="1"/>
</dbReference>
<evidence type="ECO:0000256" key="3">
    <source>
        <dbReference type="ARBA" id="ARBA00023163"/>
    </source>
</evidence>
<keyword evidence="3" id="KW-0804">Transcription</keyword>
<keyword evidence="2" id="KW-0238">DNA-binding</keyword>
<dbReference type="Proteomes" id="UP001560685">
    <property type="component" value="Unassembled WGS sequence"/>
</dbReference>
<protein>
    <submittedName>
        <fullName evidence="5">Helix-turn-helix transcriptional regulator</fullName>
    </submittedName>
</protein>
<dbReference type="Gene3D" id="1.10.10.60">
    <property type="entry name" value="Homeodomain-like"/>
    <property type="match status" value="1"/>
</dbReference>
<dbReference type="InterPro" id="IPR020449">
    <property type="entry name" value="Tscrpt_reg_AraC-type_HTH"/>
</dbReference>
<dbReference type="PRINTS" id="PR00032">
    <property type="entry name" value="HTHARAC"/>
</dbReference>
<evidence type="ECO:0000259" key="4">
    <source>
        <dbReference type="PROSITE" id="PS01124"/>
    </source>
</evidence>
<reference evidence="5 6" key="1">
    <citation type="submission" date="2024-05" db="EMBL/GenBank/DDBJ databases">
        <title>Three bacterial strains, DH-69, EH-24, and ECK-19 isolated from coastal sediments.</title>
        <authorList>
            <person name="Ye Y.-Q."/>
            <person name="Du Z.-J."/>
        </authorList>
    </citation>
    <scope>NUCLEOTIDE SEQUENCE [LARGE SCALE GENOMIC DNA]</scope>
    <source>
        <strain evidence="5 6">ECK-19</strain>
    </source>
</reference>
<keyword evidence="1" id="KW-0805">Transcription regulation</keyword>
<dbReference type="PROSITE" id="PS01124">
    <property type="entry name" value="HTH_ARAC_FAMILY_2"/>
    <property type="match status" value="1"/>
</dbReference>
<gene>
    <name evidence="5" type="ORF">ABFZ84_09425</name>
</gene>
<evidence type="ECO:0000313" key="5">
    <source>
        <dbReference type="EMBL" id="MEX6633764.1"/>
    </source>
</evidence>
<dbReference type="EMBL" id="JBEHZE010000001">
    <property type="protein sequence ID" value="MEX6633764.1"/>
    <property type="molecule type" value="Genomic_DNA"/>
</dbReference>